<dbReference type="Pfam" id="PF04365">
    <property type="entry name" value="BrnT_toxin"/>
    <property type="match status" value="1"/>
</dbReference>
<organism evidence="2 3">
    <name type="scientific">Haloferula luteola</name>
    <dbReference type="NCBI Taxonomy" id="595692"/>
    <lineage>
        <taxon>Bacteria</taxon>
        <taxon>Pseudomonadati</taxon>
        <taxon>Verrucomicrobiota</taxon>
        <taxon>Verrucomicrobiia</taxon>
        <taxon>Verrucomicrobiales</taxon>
        <taxon>Verrucomicrobiaceae</taxon>
        <taxon>Haloferula</taxon>
    </lineage>
</organism>
<proteinExistence type="predicted"/>
<dbReference type="InterPro" id="IPR007460">
    <property type="entry name" value="BrnT_toxin"/>
</dbReference>
<dbReference type="RefSeq" id="WP_246417847.1">
    <property type="nucleotide sequence ID" value="NZ_JACHFD010000001.1"/>
</dbReference>
<dbReference type="InterPro" id="IPR038573">
    <property type="entry name" value="BrnT_sf"/>
</dbReference>
<reference evidence="2 3" key="1">
    <citation type="submission" date="2020-08" db="EMBL/GenBank/DDBJ databases">
        <title>Genomic Encyclopedia of Type Strains, Phase IV (KMG-IV): sequencing the most valuable type-strain genomes for metagenomic binning, comparative biology and taxonomic classification.</title>
        <authorList>
            <person name="Goeker M."/>
        </authorList>
    </citation>
    <scope>NUCLEOTIDE SEQUENCE [LARGE SCALE GENOMIC DNA]</scope>
    <source>
        <strain evidence="2 3">YC6886</strain>
    </source>
</reference>
<evidence type="ECO:0000313" key="2">
    <source>
        <dbReference type="EMBL" id="MBB5350018.1"/>
    </source>
</evidence>
<dbReference type="EMBL" id="JACHFD010000001">
    <property type="protein sequence ID" value="MBB5350018.1"/>
    <property type="molecule type" value="Genomic_DNA"/>
</dbReference>
<evidence type="ECO:0000313" key="3">
    <source>
        <dbReference type="Proteomes" id="UP000557717"/>
    </source>
</evidence>
<dbReference type="Gene3D" id="3.10.450.530">
    <property type="entry name" value="Ribonuclease toxin, BrnT, of type II toxin-antitoxin system"/>
    <property type="match status" value="1"/>
</dbReference>
<feature type="region of interest" description="Disordered" evidence="1">
    <location>
        <begin position="1"/>
        <end position="41"/>
    </location>
</feature>
<evidence type="ECO:0000256" key="1">
    <source>
        <dbReference type="SAM" id="MobiDB-lite"/>
    </source>
</evidence>
<dbReference type="AlphaFoldDB" id="A0A840V5F4"/>
<protein>
    <submittedName>
        <fullName evidence="2">Uncharacterized DUF497 family protein</fullName>
    </submittedName>
</protein>
<comment type="caution">
    <text evidence="2">The sequence shown here is derived from an EMBL/GenBank/DDBJ whole genome shotgun (WGS) entry which is preliminary data.</text>
</comment>
<dbReference type="Proteomes" id="UP000557717">
    <property type="component" value="Unassembled WGS sequence"/>
</dbReference>
<sequence length="143" mass="16356">MDSDVLAGNSTDRPRKRNRGKTTECMNEPNQVPALSASPDPHSAICSGHTLMELDLIDVNFDLKHIKPREIEEALEDPFALRFLPEDDRADGETRFYAIGKTVAERGIFLCFWTNGKTVRVICAREMSEGELRFYERKYAEFK</sequence>
<keyword evidence="3" id="KW-1185">Reference proteome</keyword>
<accession>A0A840V5F4</accession>
<name>A0A840V5F4_9BACT</name>
<gene>
    <name evidence="2" type="ORF">HNR46_000239</name>
</gene>